<gene>
    <name evidence="2" type="ORF">OKIOD_LOCUS13854</name>
</gene>
<dbReference type="EMBL" id="OU015567">
    <property type="protein sequence ID" value="CAG5110715.1"/>
    <property type="molecule type" value="Genomic_DNA"/>
</dbReference>
<proteinExistence type="predicted"/>
<dbReference type="Proteomes" id="UP001158576">
    <property type="component" value="Chromosome 2"/>
</dbReference>
<evidence type="ECO:0000313" key="2">
    <source>
        <dbReference type="EMBL" id="CAG5110715.1"/>
    </source>
</evidence>
<dbReference type="InterPro" id="IPR036739">
    <property type="entry name" value="SLC41_membr_dom_sf"/>
</dbReference>
<dbReference type="SUPFAM" id="SSF161093">
    <property type="entry name" value="MgtE membrane domain-like"/>
    <property type="match status" value="1"/>
</dbReference>
<accession>A0ABN7T2P0</accession>
<sequence>MISPSGYEPLSSENEKQLESTELSEVTTKENENEERRKMLESGRKEAILHEPEVSMIQRESMCSIASEMFIPFFFAGVGMVLAGLELDKVQHWTSFQEVNGLYILVPPLLGLKGNIEMTLASRLSTAANLKILDQWDSLKKIVFGNLALCQCQLRRSNSMK</sequence>
<name>A0ABN7T2P0_OIKDI</name>
<feature type="compositionally biased region" description="Basic and acidic residues" evidence="1">
    <location>
        <begin position="27"/>
        <end position="44"/>
    </location>
</feature>
<reference evidence="2 3" key="1">
    <citation type="submission" date="2021-04" db="EMBL/GenBank/DDBJ databases">
        <authorList>
            <person name="Bliznina A."/>
        </authorList>
    </citation>
    <scope>NUCLEOTIDE SEQUENCE [LARGE SCALE GENOMIC DNA]</scope>
</reference>
<dbReference type="PANTHER" id="PTHR16228">
    <property type="entry name" value="DIVALENT CATION TRANSPORTER SOLUTE CARRIER FAMILY 41"/>
    <property type="match status" value="1"/>
</dbReference>
<evidence type="ECO:0000313" key="3">
    <source>
        <dbReference type="Proteomes" id="UP001158576"/>
    </source>
</evidence>
<dbReference type="Gene3D" id="1.10.357.20">
    <property type="entry name" value="SLC41 divalent cation transporters, integral membrane domain"/>
    <property type="match status" value="1"/>
</dbReference>
<dbReference type="PANTHER" id="PTHR16228:SF7">
    <property type="entry name" value="SLC41A_MGTE INTEGRAL MEMBRANE DOMAIN-CONTAINING PROTEIN"/>
    <property type="match status" value="1"/>
</dbReference>
<dbReference type="InterPro" id="IPR045349">
    <property type="entry name" value="SLC41A1-3"/>
</dbReference>
<evidence type="ECO:0000256" key="1">
    <source>
        <dbReference type="SAM" id="MobiDB-lite"/>
    </source>
</evidence>
<keyword evidence="3" id="KW-1185">Reference proteome</keyword>
<organism evidence="2 3">
    <name type="scientific">Oikopleura dioica</name>
    <name type="common">Tunicate</name>
    <dbReference type="NCBI Taxonomy" id="34765"/>
    <lineage>
        <taxon>Eukaryota</taxon>
        <taxon>Metazoa</taxon>
        <taxon>Chordata</taxon>
        <taxon>Tunicata</taxon>
        <taxon>Appendicularia</taxon>
        <taxon>Copelata</taxon>
        <taxon>Oikopleuridae</taxon>
        <taxon>Oikopleura</taxon>
    </lineage>
</organism>
<protein>
    <submittedName>
        <fullName evidence="2">Oidioi.mRNA.OKI2018_I69.chr2.g5089.t1.cds</fullName>
    </submittedName>
</protein>
<feature type="region of interest" description="Disordered" evidence="1">
    <location>
        <begin position="1"/>
        <end position="44"/>
    </location>
</feature>